<evidence type="ECO:0000259" key="6">
    <source>
        <dbReference type="PROSITE" id="PS50262"/>
    </source>
</evidence>
<dbReference type="AlphaFoldDB" id="A0AAD9N501"/>
<feature type="transmembrane region" description="Helical" evidence="5">
    <location>
        <begin position="294"/>
        <end position="321"/>
    </location>
</feature>
<keyword evidence="3 5" id="KW-1133">Transmembrane helix</keyword>
<evidence type="ECO:0000313" key="7">
    <source>
        <dbReference type="EMBL" id="KAK2155663.1"/>
    </source>
</evidence>
<dbReference type="Pfam" id="PF00001">
    <property type="entry name" value="7tm_1"/>
    <property type="match status" value="1"/>
</dbReference>
<dbReference type="GO" id="GO:0004930">
    <property type="term" value="F:G protein-coupled receptor activity"/>
    <property type="evidence" value="ECO:0007669"/>
    <property type="project" value="InterPro"/>
</dbReference>
<feature type="domain" description="G-protein coupled receptors family 1 profile" evidence="6">
    <location>
        <begin position="48"/>
        <end position="318"/>
    </location>
</feature>
<feature type="transmembrane region" description="Helical" evidence="5">
    <location>
        <begin position="262"/>
        <end position="282"/>
    </location>
</feature>
<dbReference type="InterPro" id="IPR017452">
    <property type="entry name" value="GPCR_Rhodpsn_7TM"/>
</dbReference>
<feature type="transmembrane region" description="Helical" evidence="5">
    <location>
        <begin position="76"/>
        <end position="95"/>
    </location>
</feature>
<dbReference type="PROSITE" id="PS50262">
    <property type="entry name" value="G_PROTEIN_RECEP_F1_2"/>
    <property type="match status" value="1"/>
</dbReference>
<feature type="transmembrane region" description="Helical" evidence="5">
    <location>
        <begin position="157"/>
        <end position="177"/>
    </location>
</feature>
<feature type="transmembrane region" description="Helical" evidence="5">
    <location>
        <begin position="33"/>
        <end position="55"/>
    </location>
</feature>
<feature type="transmembrane region" description="Helical" evidence="5">
    <location>
        <begin position="115"/>
        <end position="136"/>
    </location>
</feature>
<organism evidence="7 8">
    <name type="scientific">Paralvinella palmiformis</name>
    <dbReference type="NCBI Taxonomy" id="53620"/>
    <lineage>
        <taxon>Eukaryota</taxon>
        <taxon>Metazoa</taxon>
        <taxon>Spiralia</taxon>
        <taxon>Lophotrochozoa</taxon>
        <taxon>Annelida</taxon>
        <taxon>Polychaeta</taxon>
        <taxon>Sedentaria</taxon>
        <taxon>Canalipalpata</taxon>
        <taxon>Terebellida</taxon>
        <taxon>Terebelliformia</taxon>
        <taxon>Alvinellidae</taxon>
        <taxon>Paralvinella</taxon>
    </lineage>
</organism>
<dbReference type="PANTHER" id="PTHR46641:SF2">
    <property type="entry name" value="FMRFAMIDE RECEPTOR"/>
    <property type="match status" value="1"/>
</dbReference>
<dbReference type="SUPFAM" id="SSF81321">
    <property type="entry name" value="Family A G protein-coupled receptor-like"/>
    <property type="match status" value="1"/>
</dbReference>
<evidence type="ECO:0000256" key="5">
    <source>
        <dbReference type="SAM" id="Phobius"/>
    </source>
</evidence>
<dbReference type="InterPro" id="IPR000276">
    <property type="entry name" value="GPCR_Rhodpsn"/>
</dbReference>
<evidence type="ECO:0000256" key="1">
    <source>
        <dbReference type="ARBA" id="ARBA00004370"/>
    </source>
</evidence>
<dbReference type="PRINTS" id="PR00237">
    <property type="entry name" value="GPCRRHODOPSN"/>
</dbReference>
<dbReference type="CDD" id="cd14978">
    <property type="entry name" value="7tmA_FMRFamide_R-like"/>
    <property type="match status" value="1"/>
</dbReference>
<dbReference type="EMBL" id="JAODUP010000234">
    <property type="protein sequence ID" value="KAK2155663.1"/>
    <property type="molecule type" value="Genomic_DNA"/>
</dbReference>
<keyword evidence="4 5" id="KW-0472">Membrane</keyword>
<dbReference type="InterPro" id="IPR052954">
    <property type="entry name" value="GPCR-Ligand_Int"/>
</dbReference>
<evidence type="ECO:0000313" key="8">
    <source>
        <dbReference type="Proteomes" id="UP001208570"/>
    </source>
</evidence>
<gene>
    <name evidence="7" type="ORF">LSH36_234g02020</name>
</gene>
<evidence type="ECO:0000256" key="3">
    <source>
        <dbReference type="ARBA" id="ARBA00022989"/>
    </source>
</evidence>
<proteinExistence type="predicted"/>
<comment type="subcellular location">
    <subcellularLocation>
        <location evidence="1">Membrane</location>
    </subcellularLocation>
</comment>
<sequence length="367" mass="41483">MADVIMLNFTVAGNVTIQNKTPAPSVGRDRYDWFQVAIPIVSLCGILGNVLNLIILTRKRMVVGMDRLGRTANYGLIGLAVSDFLFCVVVFPHSFLNNGAVGQQTAPLGKYYRLYGIAAINLFIMISTWLIVSMAVKRYIVVVYPLHAREQLTIRRTALVILTVYLGSVLLTLPYFLHLAVRATGGENGTEVVYKYRPVWSKRDTKNMQLYMRWIWPIIAHFVPVVLLVFCNVRLIRELKGARLIRRSSCPGQKIKERGNKVTLTLVIIVLMLLILVSPAELLKYVNPYKSWGYVGHIVASVANMMQTVNFSFNFLLYFAVNANFRQTFRALLPPCLDFCFPDKASSASRAFTRTMSRSSRTLEIDL</sequence>
<dbReference type="GO" id="GO:0016020">
    <property type="term" value="C:membrane"/>
    <property type="evidence" value="ECO:0007669"/>
    <property type="project" value="UniProtKB-SubCell"/>
</dbReference>
<comment type="caution">
    <text evidence="7">The sequence shown here is derived from an EMBL/GenBank/DDBJ whole genome shotgun (WGS) entry which is preliminary data.</text>
</comment>
<accession>A0AAD9N501</accession>
<evidence type="ECO:0000256" key="2">
    <source>
        <dbReference type="ARBA" id="ARBA00022692"/>
    </source>
</evidence>
<name>A0AAD9N501_9ANNE</name>
<dbReference type="Gene3D" id="1.20.1070.10">
    <property type="entry name" value="Rhodopsin 7-helix transmembrane proteins"/>
    <property type="match status" value="1"/>
</dbReference>
<feature type="transmembrane region" description="Helical" evidence="5">
    <location>
        <begin position="214"/>
        <end position="236"/>
    </location>
</feature>
<protein>
    <recommendedName>
        <fullName evidence="6">G-protein coupled receptors family 1 profile domain-containing protein</fullName>
    </recommendedName>
</protein>
<evidence type="ECO:0000256" key="4">
    <source>
        <dbReference type="ARBA" id="ARBA00023136"/>
    </source>
</evidence>
<keyword evidence="8" id="KW-1185">Reference proteome</keyword>
<dbReference type="PANTHER" id="PTHR46641">
    <property type="entry name" value="FMRFAMIDE RECEPTOR-RELATED"/>
    <property type="match status" value="1"/>
</dbReference>
<dbReference type="Proteomes" id="UP001208570">
    <property type="component" value="Unassembled WGS sequence"/>
</dbReference>
<reference evidence="7" key="1">
    <citation type="journal article" date="2023" name="Mol. Biol. Evol.">
        <title>Third-Generation Sequencing Reveals the Adaptive Role of the Epigenome in Three Deep-Sea Polychaetes.</title>
        <authorList>
            <person name="Perez M."/>
            <person name="Aroh O."/>
            <person name="Sun Y."/>
            <person name="Lan Y."/>
            <person name="Juniper S.K."/>
            <person name="Young C.R."/>
            <person name="Angers B."/>
            <person name="Qian P.Y."/>
        </authorList>
    </citation>
    <scope>NUCLEOTIDE SEQUENCE</scope>
    <source>
        <strain evidence="7">P08H-3</strain>
    </source>
</reference>
<keyword evidence="2 5" id="KW-0812">Transmembrane</keyword>